<organism evidence="2 3">
    <name type="scientific">Coniella lustricola</name>
    <dbReference type="NCBI Taxonomy" id="2025994"/>
    <lineage>
        <taxon>Eukaryota</taxon>
        <taxon>Fungi</taxon>
        <taxon>Dikarya</taxon>
        <taxon>Ascomycota</taxon>
        <taxon>Pezizomycotina</taxon>
        <taxon>Sordariomycetes</taxon>
        <taxon>Sordariomycetidae</taxon>
        <taxon>Diaporthales</taxon>
        <taxon>Schizoparmaceae</taxon>
        <taxon>Coniella</taxon>
    </lineage>
</organism>
<gene>
    <name evidence="2" type="ORF">BD289DRAFT_425190</name>
</gene>
<dbReference type="EMBL" id="KZ678388">
    <property type="protein sequence ID" value="PSR97802.1"/>
    <property type="molecule type" value="Genomic_DNA"/>
</dbReference>
<feature type="chain" id="PRO_5015684310" evidence="1">
    <location>
        <begin position="21"/>
        <end position="226"/>
    </location>
</feature>
<sequence>MLVSSLLIMICLGVMNDVLASPKAVPPLPKGGSLPQPASNETDLESCATPTATAIVTALQLLCLYVCEEPTSICTSGEPTGPTPHPPQTETVASNGDCTAILEIYNVPGCTNCPTCRSSSPSNATMTTSVNLNASSTSVTATPIKTARSQTHTLTKHNSCKEPTATIHTTPTLPPTAICHCPMIKSACTSGQSKYKPLPSTTHIGGCEKTVIVGPGDCSNRCEQCS</sequence>
<keyword evidence="3" id="KW-1185">Reference proteome</keyword>
<dbReference type="Proteomes" id="UP000241462">
    <property type="component" value="Unassembled WGS sequence"/>
</dbReference>
<dbReference type="InParanoid" id="A0A2T3AHV2"/>
<evidence type="ECO:0000313" key="3">
    <source>
        <dbReference type="Proteomes" id="UP000241462"/>
    </source>
</evidence>
<reference evidence="2 3" key="1">
    <citation type="journal article" date="2018" name="Mycol. Prog.">
        <title>Coniella lustricola, a new species from submerged detritus.</title>
        <authorList>
            <person name="Raudabaugh D.B."/>
            <person name="Iturriaga T."/>
            <person name="Carver A."/>
            <person name="Mondo S."/>
            <person name="Pangilinan J."/>
            <person name="Lipzen A."/>
            <person name="He G."/>
            <person name="Amirebrahimi M."/>
            <person name="Grigoriev I.V."/>
            <person name="Miller A.N."/>
        </authorList>
    </citation>
    <scope>NUCLEOTIDE SEQUENCE [LARGE SCALE GENOMIC DNA]</scope>
    <source>
        <strain evidence="2 3">B22-T-1</strain>
    </source>
</reference>
<evidence type="ECO:0000256" key="1">
    <source>
        <dbReference type="SAM" id="SignalP"/>
    </source>
</evidence>
<keyword evidence="1" id="KW-0732">Signal</keyword>
<accession>A0A2T3AHV2</accession>
<proteinExistence type="predicted"/>
<dbReference type="STRING" id="2025994.A0A2T3AHV2"/>
<evidence type="ECO:0000313" key="2">
    <source>
        <dbReference type="EMBL" id="PSR97802.1"/>
    </source>
</evidence>
<feature type="signal peptide" evidence="1">
    <location>
        <begin position="1"/>
        <end position="20"/>
    </location>
</feature>
<name>A0A2T3AHV2_9PEZI</name>
<dbReference type="AlphaFoldDB" id="A0A2T3AHV2"/>
<protein>
    <submittedName>
        <fullName evidence="2">Uncharacterized protein</fullName>
    </submittedName>
</protein>